<evidence type="ECO:0000313" key="7">
    <source>
        <dbReference type="Proteomes" id="UP000823883"/>
    </source>
</evidence>
<evidence type="ECO:0000256" key="2">
    <source>
        <dbReference type="ARBA" id="ARBA00023015"/>
    </source>
</evidence>
<evidence type="ECO:0000313" key="6">
    <source>
        <dbReference type="EMBL" id="HJC47843.1"/>
    </source>
</evidence>
<keyword evidence="3" id="KW-0238">DNA-binding</keyword>
<comment type="caution">
    <text evidence="6">The sequence shown here is derived from an EMBL/GenBank/DDBJ whole genome shotgun (WGS) entry which is preliminary data.</text>
</comment>
<evidence type="ECO:0000256" key="3">
    <source>
        <dbReference type="ARBA" id="ARBA00023125"/>
    </source>
</evidence>
<dbReference type="Proteomes" id="UP000823883">
    <property type="component" value="Unassembled WGS sequence"/>
</dbReference>
<organism evidence="6 7">
    <name type="scientific">Candidatus Lachnoclostridium pullistercoris</name>
    <dbReference type="NCBI Taxonomy" id="2838632"/>
    <lineage>
        <taxon>Bacteria</taxon>
        <taxon>Bacillati</taxon>
        <taxon>Bacillota</taxon>
        <taxon>Clostridia</taxon>
        <taxon>Lachnospirales</taxon>
        <taxon>Lachnospiraceae</taxon>
    </lineage>
</organism>
<dbReference type="InterPro" id="IPR000847">
    <property type="entry name" value="LysR_HTH_N"/>
</dbReference>
<comment type="similarity">
    <text evidence="1">Belongs to the LysR transcriptional regulatory family.</text>
</comment>
<proteinExistence type="inferred from homology"/>
<dbReference type="AlphaFoldDB" id="A0A9D2PDZ2"/>
<protein>
    <submittedName>
        <fullName evidence="6">LysR family transcriptional regulator</fullName>
    </submittedName>
</protein>
<name>A0A9D2PDZ2_9FIRM</name>
<dbReference type="PANTHER" id="PTHR30126">
    <property type="entry name" value="HTH-TYPE TRANSCRIPTIONAL REGULATOR"/>
    <property type="match status" value="1"/>
</dbReference>
<dbReference type="Pfam" id="PF03466">
    <property type="entry name" value="LysR_substrate"/>
    <property type="match status" value="1"/>
</dbReference>
<evidence type="ECO:0000256" key="1">
    <source>
        <dbReference type="ARBA" id="ARBA00009437"/>
    </source>
</evidence>
<dbReference type="PROSITE" id="PS50931">
    <property type="entry name" value="HTH_LYSR"/>
    <property type="match status" value="1"/>
</dbReference>
<keyword evidence="4" id="KW-0804">Transcription</keyword>
<dbReference type="Gene3D" id="1.10.10.10">
    <property type="entry name" value="Winged helix-like DNA-binding domain superfamily/Winged helix DNA-binding domain"/>
    <property type="match status" value="1"/>
</dbReference>
<dbReference type="CDD" id="cd05466">
    <property type="entry name" value="PBP2_LTTR_substrate"/>
    <property type="match status" value="1"/>
</dbReference>
<evidence type="ECO:0000259" key="5">
    <source>
        <dbReference type="PROSITE" id="PS50931"/>
    </source>
</evidence>
<dbReference type="GO" id="GO:0000976">
    <property type="term" value="F:transcription cis-regulatory region binding"/>
    <property type="evidence" value="ECO:0007669"/>
    <property type="project" value="TreeGrafter"/>
</dbReference>
<dbReference type="PANTHER" id="PTHR30126:SF40">
    <property type="entry name" value="HTH-TYPE TRANSCRIPTIONAL REGULATOR GLTR"/>
    <property type="match status" value="1"/>
</dbReference>
<accession>A0A9D2PDZ2</accession>
<dbReference type="InterPro" id="IPR036390">
    <property type="entry name" value="WH_DNA-bd_sf"/>
</dbReference>
<dbReference type="EMBL" id="DWWL01000046">
    <property type="protein sequence ID" value="HJC47843.1"/>
    <property type="molecule type" value="Genomic_DNA"/>
</dbReference>
<dbReference type="SUPFAM" id="SSF53850">
    <property type="entry name" value="Periplasmic binding protein-like II"/>
    <property type="match status" value="1"/>
</dbReference>
<feature type="domain" description="HTH lysR-type" evidence="5">
    <location>
        <begin position="1"/>
        <end position="58"/>
    </location>
</feature>
<reference evidence="6" key="2">
    <citation type="submission" date="2021-04" db="EMBL/GenBank/DDBJ databases">
        <authorList>
            <person name="Gilroy R."/>
        </authorList>
    </citation>
    <scope>NUCLEOTIDE SEQUENCE</scope>
    <source>
        <strain evidence="6">CHK183-5548</strain>
    </source>
</reference>
<dbReference type="GO" id="GO:0003700">
    <property type="term" value="F:DNA-binding transcription factor activity"/>
    <property type="evidence" value="ECO:0007669"/>
    <property type="project" value="InterPro"/>
</dbReference>
<dbReference type="Pfam" id="PF00126">
    <property type="entry name" value="HTH_1"/>
    <property type="match status" value="1"/>
</dbReference>
<keyword evidence="2" id="KW-0805">Transcription regulation</keyword>
<gene>
    <name evidence="6" type="ORF">IAA04_07310</name>
</gene>
<dbReference type="SUPFAM" id="SSF46785">
    <property type="entry name" value="Winged helix' DNA-binding domain"/>
    <property type="match status" value="1"/>
</dbReference>
<evidence type="ECO:0000256" key="4">
    <source>
        <dbReference type="ARBA" id="ARBA00023163"/>
    </source>
</evidence>
<dbReference type="FunFam" id="1.10.10.10:FF:000001">
    <property type="entry name" value="LysR family transcriptional regulator"/>
    <property type="match status" value="1"/>
</dbReference>
<sequence>MEFREIATFLQAAQLKSFSKAAKKLDYSQGAVTIQIKHLEAELGVRLFDRIGKQVSLTHQGELFYRYAVTLTHNLEEIREAMAATKELTGTLALGTIESICSSIIPPILSEYHRLFPEVSVSITIDSPRTLLEMMNENALDIVYFLDKRLYDQRWIKVLEEPEEIVFAASSAHPFAGRKELNLDEVISQPFLLTEKAASYRSLLDGYLAACGKKIRPFLEIGNTDFILQMLRENTGLSLLPLFSIRRDTEQGTLAALDVKDFHMQTWRQIVYHRDKWVTREMSEFLRLAGAVRKENL</sequence>
<dbReference type="PRINTS" id="PR00039">
    <property type="entry name" value="HTHLYSR"/>
</dbReference>
<dbReference type="InterPro" id="IPR036388">
    <property type="entry name" value="WH-like_DNA-bd_sf"/>
</dbReference>
<reference evidence="6" key="1">
    <citation type="journal article" date="2021" name="PeerJ">
        <title>Extensive microbial diversity within the chicken gut microbiome revealed by metagenomics and culture.</title>
        <authorList>
            <person name="Gilroy R."/>
            <person name="Ravi A."/>
            <person name="Getino M."/>
            <person name="Pursley I."/>
            <person name="Horton D.L."/>
            <person name="Alikhan N.F."/>
            <person name="Baker D."/>
            <person name="Gharbi K."/>
            <person name="Hall N."/>
            <person name="Watson M."/>
            <person name="Adriaenssens E.M."/>
            <person name="Foster-Nyarko E."/>
            <person name="Jarju S."/>
            <person name="Secka A."/>
            <person name="Antonio M."/>
            <person name="Oren A."/>
            <person name="Chaudhuri R.R."/>
            <person name="La Ragione R."/>
            <person name="Hildebrand F."/>
            <person name="Pallen M.J."/>
        </authorList>
    </citation>
    <scope>NUCLEOTIDE SEQUENCE</scope>
    <source>
        <strain evidence="6">CHK183-5548</strain>
    </source>
</reference>
<dbReference type="Gene3D" id="3.40.190.290">
    <property type="match status" value="1"/>
</dbReference>
<dbReference type="InterPro" id="IPR005119">
    <property type="entry name" value="LysR_subst-bd"/>
</dbReference>